<keyword evidence="1" id="KW-0472">Membrane</keyword>
<feature type="transmembrane region" description="Helical" evidence="1">
    <location>
        <begin position="43"/>
        <end position="62"/>
    </location>
</feature>
<comment type="caution">
    <text evidence="2">The sequence shown here is derived from an EMBL/GenBank/DDBJ whole genome shotgun (WGS) entry which is preliminary data.</text>
</comment>
<feature type="transmembrane region" description="Helical" evidence="1">
    <location>
        <begin position="106"/>
        <end position="130"/>
    </location>
</feature>
<dbReference type="EMBL" id="BARU01002548">
    <property type="protein sequence ID" value="GAH29498.1"/>
    <property type="molecule type" value="Genomic_DNA"/>
</dbReference>
<keyword evidence="1" id="KW-0812">Transmembrane</keyword>
<proteinExistence type="predicted"/>
<gene>
    <name evidence="2" type="ORF">S03H2_05968</name>
</gene>
<keyword evidence="1" id="KW-1133">Transmembrane helix</keyword>
<feature type="non-terminal residue" evidence="2">
    <location>
        <position position="144"/>
    </location>
</feature>
<evidence type="ECO:0000256" key="1">
    <source>
        <dbReference type="SAM" id="Phobius"/>
    </source>
</evidence>
<evidence type="ECO:0000313" key="2">
    <source>
        <dbReference type="EMBL" id="GAH29498.1"/>
    </source>
</evidence>
<accession>X1G921</accession>
<sequence length="144" mass="16232">MSEKLRSIEIPIIITAICTLLQVIPYYLDIQFLDQASAIERDWMLLIINMAVFVGVISIGQVHGKKIMRKAENWEYSVVLMVAMIIMALTGLPLESIGLGLDNPVYNFLFIHVMTPLGSTMYSILAFFITSAAYRAFRARNIEA</sequence>
<protein>
    <submittedName>
        <fullName evidence="2">Uncharacterized protein</fullName>
    </submittedName>
</protein>
<name>X1G921_9ZZZZ</name>
<reference evidence="2" key="1">
    <citation type="journal article" date="2014" name="Front. Microbiol.">
        <title>High frequency of phylogenetically diverse reductive dehalogenase-homologous genes in deep subseafloor sedimentary metagenomes.</title>
        <authorList>
            <person name="Kawai M."/>
            <person name="Futagami T."/>
            <person name="Toyoda A."/>
            <person name="Takaki Y."/>
            <person name="Nishi S."/>
            <person name="Hori S."/>
            <person name="Arai W."/>
            <person name="Tsubouchi T."/>
            <person name="Morono Y."/>
            <person name="Uchiyama I."/>
            <person name="Ito T."/>
            <person name="Fujiyama A."/>
            <person name="Inagaki F."/>
            <person name="Takami H."/>
        </authorList>
    </citation>
    <scope>NUCLEOTIDE SEQUENCE</scope>
    <source>
        <strain evidence="2">Expedition CK06-06</strain>
    </source>
</reference>
<dbReference type="AlphaFoldDB" id="X1G921"/>
<feature type="transmembrane region" description="Helical" evidence="1">
    <location>
        <begin position="12"/>
        <end position="28"/>
    </location>
</feature>
<feature type="transmembrane region" description="Helical" evidence="1">
    <location>
        <begin position="74"/>
        <end position="94"/>
    </location>
</feature>
<organism evidence="2">
    <name type="scientific">marine sediment metagenome</name>
    <dbReference type="NCBI Taxonomy" id="412755"/>
    <lineage>
        <taxon>unclassified sequences</taxon>
        <taxon>metagenomes</taxon>
        <taxon>ecological metagenomes</taxon>
    </lineage>
</organism>